<dbReference type="EMBL" id="BBRZ01000020">
    <property type="protein sequence ID" value="GAM55874.1"/>
    <property type="molecule type" value="Genomic_DNA"/>
</dbReference>
<comment type="similarity">
    <text evidence="2">Belongs to the HesA/MoeB/ThiF family.</text>
</comment>
<dbReference type="FunFam" id="3.40.50.720:FF:000033">
    <property type="entry name" value="Adenylyltransferase and sulfurtransferase MOCS3"/>
    <property type="match status" value="1"/>
</dbReference>
<evidence type="ECO:0000256" key="9">
    <source>
        <dbReference type="ARBA" id="ARBA00066884"/>
    </source>
</evidence>
<dbReference type="Pfam" id="PF00899">
    <property type="entry name" value="ThiF"/>
    <property type="match status" value="1"/>
</dbReference>
<dbReference type="InterPro" id="IPR045886">
    <property type="entry name" value="ThiF/MoeB/HesA"/>
</dbReference>
<dbReference type="GO" id="GO:0005524">
    <property type="term" value="F:ATP binding"/>
    <property type="evidence" value="ECO:0007669"/>
    <property type="project" value="UniProtKB-KW"/>
</dbReference>
<evidence type="ECO:0000256" key="4">
    <source>
        <dbReference type="ARBA" id="ARBA00022741"/>
    </source>
</evidence>
<dbReference type="Gene3D" id="3.40.50.720">
    <property type="entry name" value="NAD(P)-binding Rossmann-like Domain"/>
    <property type="match status" value="1"/>
</dbReference>
<dbReference type="NCBIfam" id="TIGR02355">
    <property type="entry name" value="moeB"/>
    <property type="match status" value="1"/>
</dbReference>
<sequence>MDILSDEELLRYNRQIILRSFDFEGQETLKQSSVLLIGAGGLGCATSPYLVSAGIGKLTIVDFDDIELSNLQRQILHTEKDVGRRKVDSAKESLAAINSLCDIQAIHEKLDDAKLEALIQEHSLVIDATDNLDTRNQINRLCFKHKTPLVSGAAIRLEGQVISFTYGEGEPCYQCLSSLFGDANLSCVEAGILSPVVGVIGSMQALEAIRVLTKLGEVSSGKLLILDALNLKWREFNLPKQQNCKVCGT</sequence>
<dbReference type="InterPro" id="IPR012730">
    <property type="entry name" value="Mopterin_Synthase_Sase_MoeB"/>
</dbReference>
<dbReference type="GO" id="GO:0008146">
    <property type="term" value="F:sulfotransferase activity"/>
    <property type="evidence" value="ECO:0007669"/>
    <property type="project" value="TreeGrafter"/>
</dbReference>
<evidence type="ECO:0000256" key="3">
    <source>
        <dbReference type="ARBA" id="ARBA00022679"/>
    </source>
</evidence>
<dbReference type="AlphaFoldDB" id="A0A0B8NYS4"/>
<protein>
    <recommendedName>
        <fullName evidence="10">Molybdopterin-synthase adenylyltransferase</fullName>
        <ecNumber evidence="9">2.7.7.80</ecNumber>
    </recommendedName>
    <alternativeName>
        <fullName evidence="13">MoaD protein adenylase</fullName>
    </alternativeName>
    <alternativeName>
        <fullName evidence="11">Molybdopterin-converting factor subunit 1 adenylase</fullName>
    </alternativeName>
    <alternativeName>
        <fullName evidence="12">Sulfur carrier protein MoaD adenylyltransferase</fullName>
    </alternativeName>
</protein>
<dbReference type="GO" id="GO:0061605">
    <property type="term" value="F:molybdopterin-synthase adenylyltransferase activity"/>
    <property type="evidence" value="ECO:0007669"/>
    <property type="project" value="UniProtKB-EC"/>
</dbReference>
<keyword evidence="4" id="KW-0547">Nucleotide-binding</keyword>
<evidence type="ECO:0000259" key="14">
    <source>
        <dbReference type="Pfam" id="PF00899"/>
    </source>
</evidence>
<evidence type="ECO:0000256" key="1">
    <source>
        <dbReference type="ARBA" id="ARBA00005046"/>
    </source>
</evidence>
<evidence type="ECO:0000313" key="16">
    <source>
        <dbReference type="Proteomes" id="UP000031671"/>
    </source>
</evidence>
<reference evidence="15 16" key="2">
    <citation type="submission" date="2015-01" db="EMBL/GenBank/DDBJ databases">
        <authorList>
            <consortium name="NBRP consortium"/>
            <person name="Sawabe T."/>
            <person name="Meirelles P."/>
            <person name="Feng G."/>
            <person name="Sayaka M."/>
            <person name="Hattori M."/>
            <person name="Ohkuma M."/>
        </authorList>
    </citation>
    <scope>NUCLEOTIDE SEQUENCE [LARGE SCALE GENOMIC DNA]</scope>
    <source>
        <strain evidence="16">JCM 19231</strain>
    </source>
</reference>
<evidence type="ECO:0000256" key="8">
    <source>
        <dbReference type="ARBA" id="ARBA00063809"/>
    </source>
</evidence>
<dbReference type="InterPro" id="IPR035985">
    <property type="entry name" value="Ubiquitin-activating_enz"/>
</dbReference>
<reference evidence="15 16" key="1">
    <citation type="submission" date="2015-01" db="EMBL/GenBank/DDBJ databases">
        <title>Vibrio sp. C1 JCM 19231 whole genome shotgun sequence.</title>
        <authorList>
            <person name="Sawabe T."/>
            <person name="Meirelles P."/>
            <person name="Feng G."/>
            <person name="Sayaka M."/>
            <person name="Hattori M."/>
            <person name="Ohkuma M."/>
        </authorList>
    </citation>
    <scope>NUCLEOTIDE SEQUENCE [LARGE SCALE GENOMIC DNA]</scope>
    <source>
        <strain evidence="16">JCM 19231</strain>
    </source>
</reference>
<name>A0A0B8NYS4_9VIBR</name>
<evidence type="ECO:0000256" key="7">
    <source>
        <dbReference type="ARBA" id="ARBA00055169"/>
    </source>
</evidence>
<evidence type="ECO:0000256" key="2">
    <source>
        <dbReference type="ARBA" id="ARBA00009919"/>
    </source>
</evidence>
<dbReference type="GO" id="GO:0004792">
    <property type="term" value="F:thiosulfate-cyanide sulfurtransferase activity"/>
    <property type="evidence" value="ECO:0007669"/>
    <property type="project" value="TreeGrafter"/>
</dbReference>
<comment type="caution">
    <text evidence="15">The sequence shown here is derived from an EMBL/GenBank/DDBJ whole genome shotgun (WGS) entry which is preliminary data.</text>
</comment>
<dbReference type="CDD" id="cd00757">
    <property type="entry name" value="ThiF_MoeB_HesA_family"/>
    <property type="match status" value="1"/>
</dbReference>
<gene>
    <name evidence="15" type="ORF">JCM19231_5021</name>
</gene>
<evidence type="ECO:0000256" key="11">
    <source>
        <dbReference type="ARBA" id="ARBA00075110"/>
    </source>
</evidence>
<comment type="catalytic activity">
    <reaction evidence="6">
        <text>[molybdopterin-synthase sulfur-carrier protein]-C-terminal Gly-Gly + ATP + H(+) = [molybdopterin-synthase sulfur-carrier protein]-C-terminal Gly-Gly-AMP + diphosphate</text>
        <dbReference type="Rhea" id="RHEA:43616"/>
        <dbReference type="Rhea" id="RHEA-COMP:12159"/>
        <dbReference type="Rhea" id="RHEA-COMP:12202"/>
        <dbReference type="ChEBI" id="CHEBI:15378"/>
        <dbReference type="ChEBI" id="CHEBI:30616"/>
        <dbReference type="ChEBI" id="CHEBI:33019"/>
        <dbReference type="ChEBI" id="CHEBI:90618"/>
        <dbReference type="ChEBI" id="CHEBI:90778"/>
        <dbReference type="EC" id="2.7.7.80"/>
    </reaction>
</comment>
<evidence type="ECO:0000313" key="15">
    <source>
        <dbReference type="EMBL" id="GAM55874.1"/>
    </source>
</evidence>
<comment type="subunit">
    <text evidence="8">Homodimer. Forms a stable heterotetrameric complex of 2 MoeB and 2 MoaD during adenylation of MoaD.</text>
</comment>
<feature type="domain" description="THIF-type NAD/FAD binding fold" evidence="14">
    <location>
        <begin position="12"/>
        <end position="246"/>
    </location>
</feature>
<evidence type="ECO:0000256" key="12">
    <source>
        <dbReference type="ARBA" id="ARBA00075328"/>
    </source>
</evidence>
<proteinExistence type="inferred from homology"/>
<accession>A0A0B8NYS4</accession>
<dbReference type="SUPFAM" id="SSF69572">
    <property type="entry name" value="Activating enzymes of the ubiquitin-like proteins"/>
    <property type="match status" value="1"/>
</dbReference>
<dbReference type="GO" id="GO:0006777">
    <property type="term" value="P:Mo-molybdopterin cofactor biosynthetic process"/>
    <property type="evidence" value="ECO:0007669"/>
    <property type="project" value="InterPro"/>
</dbReference>
<dbReference type="Proteomes" id="UP000031671">
    <property type="component" value="Unassembled WGS sequence"/>
</dbReference>
<dbReference type="RefSeq" id="WP_261836672.1">
    <property type="nucleotide sequence ID" value="NZ_AP024882.1"/>
</dbReference>
<keyword evidence="16" id="KW-1185">Reference proteome</keyword>
<dbReference type="PANTHER" id="PTHR10953:SF194">
    <property type="entry name" value="MOLYBDOPTERIN-SYNTHASE ADENYLYLTRANSFERASE"/>
    <property type="match status" value="1"/>
</dbReference>
<dbReference type="NCBIfam" id="NF004281">
    <property type="entry name" value="PRK05690.1"/>
    <property type="match status" value="1"/>
</dbReference>
<keyword evidence="3" id="KW-0808">Transferase</keyword>
<keyword evidence="5" id="KW-0067">ATP-binding</keyword>
<dbReference type="GO" id="GO:0008641">
    <property type="term" value="F:ubiquitin-like modifier activating enzyme activity"/>
    <property type="evidence" value="ECO:0007669"/>
    <property type="project" value="InterPro"/>
</dbReference>
<organism evidence="15 16">
    <name type="scientific">Vibrio ishigakensis</name>
    <dbReference type="NCBI Taxonomy" id="1481914"/>
    <lineage>
        <taxon>Bacteria</taxon>
        <taxon>Pseudomonadati</taxon>
        <taxon>Pseudomonadota</taxon>
        <taxon>Gammaproteobacteria</taxon>
        <taxon>Vibrionales</taxon>
        <taxon>Vibrionaceae</taxon>
        <taxon>Vibrio</taxon>
    </lineage>
</organism>
<comment type="function">
    <text evidence="7">Catalyzes the adenylation by ATP of the carboxyl group of the C-terminal glycine of sulfur carrier protein MoaD.</text>
</comment>
<dbReference type="PANTHER" id="PTHR10953">
    <property type="entry name" value="UBIQUITIN-ACTIVATING ENZYME E1"/>
    <property type="match status" value="1"/>
</dbReference>
<evidence type="ECO:0000256" key="10">
    <source>
        <dbReference type="ARBA" id="ARBA00073635"/>
    </source>
</evidence>
<evidence type="ECO:0000256" key="13">
    <source>
        <dbReference type="ARBA" id="ARBA00078531"/>
    </source>
</evidence>
<dbReference type="InterPro" id="IPR000594">
    <property type="entry name" value="ThiF_NAD_FAD-bd"/>
</dbReference>
<comment type="pathway">
    <text evidence="1">Cofactor biosynthesis; molybdopterin biosynthesis.</text>
</comment>
<evidence type="ECO:0000256" key="6">
    <source>
        <dbReference type="ARBA" id="ARBA00052218"/>
    </source>
</evidence>
<dbReference type="EC" id="2.7.7.80" evidence="9"/>
<dbReference type="GO" id="GO:0005829">
    <property type="term" value="C:cytosol"/>
    <property type="evidence" value="ECO:0007669"/>
    <property type="project" value="TreeGrafter"/>
</dbReference>
<evidence type="ECO:0000256" key="5">
    <source>
        <dbReference type="ARBA" id="ARBA00022840"/>
    </source>
</evidence>